<dbReference type="AlphaFoldDB" id="A0A1I8Q428"/>
<evidence type="ECO:0000313" key="2">
    <source>
        <dbReference type="Proteomes" id="UP000095300"/>
    </source>
</evidence>
<evidence type="ECO:0000313" key="1">
    <source>
        <dbReference type="EnsemblMetazoa" id="SCAU013702-PA"/>
    </source>
</evidence>
<dbReference type="OrthoDB" id="8036466at2759"/>
<dbReference type="KEGG" id="scac:106088350"/>
<gene>
    <name evidence="1" type="primary">106088350</name>
</gene>
<dbReference type="VEuPathDB" id="VectorBase:SCAU013702"/>
<reference evidence="1" key="1">
    <citation type="submission" date="2020-05" db="UniProtKB">
        <authorList>
            <consortium name="EnsemblMetazoa"/>
        </authorList>
    </citation>
    <scope>IDENTIFICATION</scope>
    <source>
        <strain evidence="1">USDA</strain>
    </source>
</reference>
<protein>
    <submittedName>
        <fullName evidence="1">Uncharacterized protein</fullName>
    </submittedName>
</protein>
<dbReference type="Proteomes" id="UP000095300">
    <property type="component" value="Unassembled WGS sequence"/>
</dbReference>
<organism evidence="1 2">
    <name type="scientific">Stomoxys calcitrans</name>
    <name type="common">Stable fly</name>
    <name type="synonym">Conops calcitrans</name>
    <dbReference type="NCBI Taxonomy" id="35570"/>
    <lineage>
        <taxon>Eukaryota</taxon>
        <taxon>Metazoa</taxon>
        <taxon>Ecdysozoa</taxon>
        <taxon>Arthropoda</taxon>
        <taxon>Hexapoda</taxon>
        <taxon>Insecta</taxon>
        <taxon>Pterygota</taxon>
        <taxon>Neoptera</taxon>
        <taxon>Endopterygota</taxon>
        <taxon>Diptera</taxon>
        <taxon>Brachycera</taxon>
        <taxon>Muscomorpha</taxon>
        <taxon>Muscoidea</taxon>
        <taxon>Muscidae</taxon>
        <taxon>Stomoxys</taxon>
    </lineage>
</organism>
<keyword evidence="2" id="KW-1185">Reference proteome</keyword>
<accession>A0A1I8Q428</accession>
<proteinExistence type="predicted"/>
<dbReference type="EnsemblMetazoa" id="SCAU013702-RA">
    <property type="protein sequence ID" value="SCAU013702-PA"/>
    <property type="gene ID" value="SCAU013702"/>
</dbReference>
<sequence>MESHQQQSESLIQEMLTFLDDTVKEDKVFSNNEKKSDAYENNGERSVDTINKEKLQEKYPIWNTREIVSKMRSQSPLNNENVSSIWGSFPENVTHSTVENKNQAQSPKVRQYANGWHKDQLGTKTTTAVNGFKNMYQSQDCKAQKYVSDSCTNKTLNNMADIDPNAVGEAQQLGTDSQEKAEKSMHRDYLQEVHKAIYGDANTHPGHGSSEYYQAAQNYAIYGKEFLDFPQDLQAILGMKVSSPIGLVQNGNSYQCPALYANTLTGLEYYGQPLLATTPMATMPTSYQQPSFATTCNASTPTSSQQPLIATTPVGTLPPTSAIPLTPAYYQCYNAMTVFPTRSVMGNIANTPGIIAGNFIINNAPSQPMIYNQPNLIIAGNNAALYTNHAPCSPVVLSSPNSHNTTNFISNSLANASLTSSRAALYQSNTMLKTTGQCYTNGNCGIASNRVQLDAAAYERAVYMQAVLQYNQQWRQALLDTGLCNRQEVQVASSVTSQKANEMK</sequence>
<name>A0A1I8Q428_STOCA</name>